<feature type="transmembrane region" description="Helical" evidence="14">
    <location>
        <begin position="449"/>
        <end position="473"/>
    </location>
</feature>
<gene>
    <name evidence="17" type="primary">LOC102803350</name>
</gene>
<evidence type="ECO:0000256" key="1">
    <source>
        <dbReference type="ARBA" id="ARBA00004651"/>
    </source>
</evidence>
<feature type="transmembrane region" description="Helical" evidence="14">
    <location>
        <begin position="257"/>
        <end position="285"/>
    </location>
</feature>
<evidence type="ECO:0000256" key="10">
    <source>
        <dbReference type="ARBA" id="ARBA00023157"/>
    </source>
</evidence>
<evidence type="ECO:0000259" key="15">
    <source>
        <dbReference type="SMART" id="SM00198"/>
    </source>
</evidence>
<evidence type="ECO:0000256" key="12">
    <source>
        <dbReference type="PROSITE-ProRule" id="PRU00124"/>
    </source>
</evidence>
<dbReference type="PROSITE" id="PS50283">
    <property type="entry name" value="NA_SOLUT_SYMP_3"/>
    <property type="match status" value="1"/>
</dbReference>
<feature type="transmembrane region" description="Helical" evidence="14">
    <location>
        <begin position="363"/>
        <end position="385"/>
    </location>
</feature>
<dbReference type="InterPro" id="IPR036055">
    <property type="entry name" value="LDL_receptor-like_sf"/>
</dbReference>
<evidence type="ECO:0000256" key="7">
    <source>
        <dbReference type="ARBA" id="ARBA00023053"/>
    </source>
</evidence>
<keyword evidence="8" id="KW-0406">Ion transport</keyword>
<name>A0ABM0MKP4_SACKO</name>
<dbReference type="SUPFAM" id="SSF55797">
    <property type="entry name" value="PR-1-like"/>
    <property type="match status" value="1"/>
</dbReference>
<dbReference type="InterPro" id="IPR014044">
    <property type="entry name" value="CAP_dom"/>
</dbReference>
<keyword evidence="4" id="KW-1003">Cell membrane</keyword>
<evidence type="ECO:0000256" key="6">
    <source>
        <dbReference type="ARBA" id="ARBA00022989"/>
    </source>
</evidence>
<dbReference type="PROSITE" id="PS01010">
    <property type="entry name" value="CRISP_2"/>
    <property type="match status" value="1"/>
</dbReference>
<dbReference type="PANTHER" id="PTHR42985:SF2">
    <property type="entry name" value="SODIUM-DEPENDENT MULTIVITAMIN TRANSPORTER"/>
    <property type="match status" value="1"/>
</dbReference>
<dbReference type="NCBIfam" id="TIGR00813">
    <property type="entry name" value="sss"/>
    <property type="match status" value="1"/>
</dbReference>
<keyword evidence="10 12" id="KW-1015">Disulfide bond</keyword>
<sequence>MHGSIHVHQSVKTGGGAAASVLGTHQPIPRRLVATAEQYLELRFSKPTRIICTLIYIIYKVLYLGIVIYAPSLALSAVSGLNVFSSTLTFGIVCTFYTAIGGMKAVVWTDVFQSIIVYAGLLAVIIKGTIILEGIQNAWRIAEDGGRVEFLITDIDPTIRNTIWSLTIGFIFNAMPGMVSQQTAQRFNSCKNARDGIKAMYLHLFFTELNIVILAFAAIIIYAVYATCSPLAEGKISSPDQLMPYFVVEHFKHVPGIAGLFIAATFSGALSTLSSGLNSLAAVTFEDLMKMSSYVTKLSDKKATLILKILATVYGFLAIAFVFLVSQFGTLVVLSIGLSGLLLAPVLGVFTLGLFFPCANSKGAFIGLMSGLGVSAMIFVGNLFYKYRPQPLPMSIAGCIESNATVANVTLAYTTELVETDTIYGNFSTLATIPQTESYGFKDFMKISYLWYGLLGTSAVLVVGLLVSFLTGYTRPKDVEPRLLSSLYTKYCDCCPSFCCPPITRHTEENTHQDEGAIVMHGISIKIMLSTYTMKIKFAEVILLVILPKIVNGSTETDCWTDGCNSEYPHPCDFLPSRCIAFSSICNGVFDCVDQSDELNCISTNTIEENSCVMPIQETGHGRISEYKLQLLEAHNYFRCMHGVPPLIWDTVLSEAARVYGNVTLKQESTALFLDQYWPFGKNTAMYLQDYFPTVTGMETVDCWYQHKQFYNCDDPKPSVLTDMFTQVIWKDTTRVGCGIAEGQEVYVVCNYFPKGNVNGTFIENVPCVKNSTMTEY</sequence>
<feature type="transmembrane region" description="Helical" evidence="14">
    <location>
        <begin position="331"/>
        <end position="356"/>
    </location>
</feature>
<dbReference type="PROSITE" id="PS50068">
    <property type="entry name" value="LDLRA_2"/>
    <property type="match status" value="1"/>
</dbReference>
<evidence type="ECO:0000256" key="8">
    <source>
        <dbReference type="ARBA" id="ARBA00023065"/>
    </source>
</evidence>
<evidence type="ECO:0000256" key="2">
    <source>
        <dbReference type="ARBA" id="ARBA00006434"/>
    </source>
</evidence>
<dbReference type="InterPro" id="IPR051163">
    <property type="entry name" value="Sodium:Solute_Symporter_SSF"/>
</dbReference>
<reference evidence="17" key="1">
    <citation type="submission" date="2025-08" db="UniProtKB">
        <authorList>
            <consortium name="RefSeq"/>
        </authorList>
    </citation>
    <scope>IDENTIFICATION</scope>
    <source>
        <tissue evidence="17">Testes</tissue>
    </source>
</reference>
<keyword evidence="9 14" id="KW-0472">Membrane</keyword>
<keyword evidence="6 14" id="KW-1133">Transmembrane helix</keyword>
<dbReference type="SMART" id="SM00192">
    <property type="entry name" value="LDLa"/>
    <property type="match status" value="1"/>
</dbReference>
<dbReference type="Pfam" id="PF00474">
    <property type="entry name" value="SSF"/>
    <property type="match status" value="1"/>
</dbReference>
<evidence type="ECO:0000256" key="4">
    <source>
        <dbReference type="ARBA" id="ARBA00022475"/>
    </source>
</evidence>
<comment type="similarity">
    <text evidence="2 13">Belongs to the sodium:solute symporter (SSF) (TC 2.A.21) family.</text>
</comment>
<dbReference type="PANTHER" id="PTHR42985">
    <property type="entry name" value="SODIUM-COUPLED MONOCARBOXYLATE TRANSPORTER"/>
    <property type="match status" value="1"/>
</dbReference>
<dbReference type="Gene3D" id="3.40.33.10">
    <property type="entry name" value="CAP"/>
    <property type="match status" value="1"/>
</dbReference>
<comment type="subcellular location">
    <subcellularLocation>
        <location evidence="1">Cell membrane</location>
        <topology evidence="1">Multi-pass membrane protein</topology>
    </subcellularLocation>
</comment>
<dbReference type="Gene3D" id="4.10.400.10">
    <property type="entry name" value="Low-density Lipoprotein Receptor"/>
    <property type="match status" value="1"/>
</dbReference>
<feature type="transmembrane region" description="Helical" evidence="14">
    <location>
        <begin position="50"/>
        <end position="71"/>
    </location>
</feature>
<keyword evidence="11" id="KW-0739">Sodium transport</keyword>
<dbReference type="Pfam" id="PF00057">
    <property type="entry name" value="Ldl_recept_a"/>
    <property type="match status" value="1"/>
</dbReference>
<dbReference type="SMART" id="SM00198">
    <property type="entry name" value="SCP"/>
    <property type="match status" value="1"/>
</dbReference>
<evidence type="ECO:0000256" key="3">
    <source>
        <dbReference type="ARBA" id="ARBA00022448"/>
    </source>
</evidence>
<proteinExistence type="inferred from homology"/>
<protein>
    <submittedName>
        <fullName evidence="17">Sodium-coupled monocarboxylate transporter 2-like</fullName>
    </submittedName>
</protein>
<evidence type="ECO:0000313" key="17">
    <source>
        <dbReference type="RefSeq" id="XP_006820585.1"/>
    </source>
</evidence>
<dbReference type="InterPro" id="IPR035940">
    <property type="entry name" value="CAP_sf"/>
</dbReference>
<dbReference type="Gene3D" id="1.20.1730.10">
    <property type="entry name" value="Sodium/glucose cotransporter"/>
    <property type="match status" value="1"/>
</dbReference>
<dbReference type="InterPro" id="IPR038377">
    <property type="entry name" value="Na/Glc_symporter_sf"/>
</dbReference>
<keyword evidence="3" id="KW-0813">Transport</keyword>
<feature type="transmembrane region" description="Helical" evidence="14">
    <location>
        <begin position="305"/>
        <end position="325"/>
    </location>
</feature>
<organism evidence="16 17">
    <name type="scientific">Saccoglossus kowalevskii</name>
    <name type="common">Acorn worm</name>
    <dbReference type="NCBI Taxonomy" id="10224"/>
    <lineage>
        <taxon>Eukaryota</taxon>
        <taxon>Metazoa</taxon>
        <taxon>Hemichordata</taxon>
        <taxon>Enteropneusta</taxon>
        <taxon>Harrimaniidae</taxon>
        <taxon>Saccoglossus</taxon>
    </lineage>
</organism>
<dbReference type="SUPFAM" id="SSF57424">
    <property type="entry name" value="LDL receptor-like module"/>
    <property type="match status" value="1"/>
</dbReference>
<dbReference type="InterPro" id="IPR001283">
    <property type="entry name" value="CRISP-related"/>
</dbReference>
<dbReference type="GeneID" id="102803350"/>
<feature type="transmembrane region" description="Helical" evidence="14">
    <location>
        <begin position="159"/>
        <end position="179"/>
    </location>
</feature>
<dbReference type="InterPro" id="IPR002172">
    <property type="entry name" value="LDrepeatLR_classA_rpt"/>
</dbReference>
<evidence type="ECO:0000256" key="14">
    <source>
        <dbReference type="SAM" id="Phobius"/>
    </source>
</evidence>
<feature type="transmembrane region" description="Helical" evidence="14">
    <location>
        <begin position="200"/>
        <end position="225"/>
    </location>
</feature>
<keyword evidence="5 14" id="KW-0812">Transmembrane</keyword>
<accession>A0ABM0MKP4</accession>
<feature type="domain" description="SCP" evidence="15">
    <location>
        <begin position="626"/>
        <end position="760"/>
    </location>
</feature>
<evidence type="ECO:0000256" key="5">
    <source>
        <dbReference type="ARBA" id="ARBA00022692"/>
    </source>
</evidence>
<dbReference type="InterPro" id="IPR001734">
    <property type="entry name" value="Na/solute_symporter"/>
</dbReference>
<feature type="transmembrane region" description="Helical" evidence="14">
    <location>
        <begin position="115"/>
        <end position="139"/>
    </location>
</feature>
<dbReference type="Proteomes" id="UP000694865">
    <property type="component" value="Unplaced"/>
</dbReference>
<evidence type="ECO:0000256" key="9">
    <source>
        <dbReference type="ARBA" id="ARBA00023136"/>
    </source>
</evidence>
<keyword evidence="16" id="KW-1185">Reference proteome</keyword>
<keyword evidence="7" id="KW-0915">Sodium</keyword>
<dbReference type="Pfam" id="PF00188">
    <property type="entry name" value="CAP"/>
    <property type="match status" value="1"/>
</dbReference>
<dbReference type="PRINTS" id="PR00837">
    <property type="entry name" value="V5TPXLIKE"/>
</dbReference>
<dbReference type="CDD" id="cd00112">
    <property type="entry name" value="LDLa"/>
    <property type="match status" value="1"/>
</dbReference>
<feature type="transmembrane region" description="Helical" evidence="14">
    <location>
        <begin position="83"/>
        <end position="103"/>
    </location>
</feature>
<feature type="disulfide bond" evidence="12">
    <location>
        <begin position="586"/>
        <end position="601"/>
    </location>
</feature>
<evidence type="ECO:0000256" key="13">
    <source>
        <dbReference type="RuleBase" id="RU362091"/>
    </source>
</evidence>
<evidence type="ECO:0000313" key="16">
    <source>
        <dbReference type="Proteomes" id="UP000694865"/>
    </source>
</evidence>
<evidence type="ECO:0000256" key="11">
    <source>
        <dbReference type="ARBA" id="ARBA00023201"/>
    </source>
</evidence>
<dbReference type="InterPro" id="IPR018244">
    <property type="entry name" value="Allrgn_V5/Tpx1_CS"/>
</dbReference>
<dbReference type="RefSeq" id="XP_006820585.1">
    <property type="nucleotide sequence ID" value="XM_006820522.1"/>
</dbReference>
<comment type="caution">
    <text evidence="12">Lacks conserved residue(s) required for the propagation of feature annotation.</text>
</comment>